<name>A0A2H1ICB9_BREAU</name>
<protein>
    <recommendedName>
        <fullName evidence="9">Methylated-DNA--protein-cysteine methyltransferase</fullName>
        <ecNumber evidence="9">2.1.1.63</ecNumber>
    </recommendedName>
    <alternativeName>
        <fullName evidence="9">6-O-methylguanine-DNA methyltransferase</fullName>
        <shortName evidence="9">MGMT</shortName>
    </alternativeName>
    <alternativeName>
        <fullName evidence="9">O-6-methylguanine-DNA-alkyltransferase</fullName>
    </alternativeName>
</protein>
<dbReference type="EC" id="2.1.1.63" evidence="9"/>
<keyword evidence="4 9" id="KW-0489">Methyltransferase</keyword>
<comment type="catalytic activity">
    <reaction evidence="1 9">
        <text>a 4-O-methyl-thymidine in DNA + L-cysteinyl-[protein] = a thymidine in DNA + S-methyl-L-cysteinyl-[protein]</text>
        <dbReference type="Rhea" id="RHEA:53428"/>
        <dbReference type="Rhea" id="RHEA-COMP:10131"/>
        <dbReference type="Rhea" id="RHEA-COMP:10132"/>
        <dbReference type="Rhea" id="RHEA-COMP:13555"/>
        <dbReference type="Rhea" id="RHEA-COMP:13556"/>
        <dbReference type="ChEBI" id="CHEBI:29950"/>
        <dbReference type="ChEBI" id="CHEBI:82612"/>
        <dbReference type="ChEBI" id="CHEBI:137386"/>
        <dbReference type="ChEBI" id="CHEBI:137387"/>
        <dbReference type="EC" id="2.1.1.63"/>
    </reaction>
</comment>
<dbReference type="InterPro" id="IPR036388">
    <property type="entry name" value="WH-like_DNA-bd_sf"/>
</dbReference>
<dbReference type="Gene3D" id="1.10.10.10">
    <property type="entry name" value="Winged helix-like DNA-binding domain superfamily/Winged helix DNA-binding domain"/>
    <property type="match status" value="1"/>
</dbReference>
<dbReference type="Pfam" id="PF02870">
    <property type="entry name" value="Methyltransf_1N"/>
    <property type="match status" value="1"/>
</dbReference>
<comment type="function">
    <text evidence="9">Involved in the cellular defense against the biological effects of O6-methylguanine (O6-MeG) and O4-methylthymine (O4-MeT) in DNA. Repairs the methylated nucleobase in DNA by stoichiometrically transferring the methyl group to a cysteine residue in the enzyme. This is a suicide reaction: the enzyme is irreversibly inactivated.</text>
</comment>
<evidence type="ECO:0000256" key="9">
    <source>
        <dbReference type="HAMAP-Rule" id="MF_00772"/>
    </source>
</evidence>
<dbReference type="InterPro" id="IPR008332">
    <property type="entry name" value="MethylG_MeTrfase_N"/>
</dbReference>
<dbReference type="Proteomes" id="UP000234300">
    <property type="component" value="Unassembled WGS sequence"/>
</dbReference>
<keyword evidence="7 9" id="KW-0234">DNA repair</keyword>
<organism evidence="12 13">
    <name type="scientific">Brevibacterium aurantiacum</name>
    <dbReference type="NCBI Taxonomy" id="273384"/>
    <lineage>
        <taxon>Bacteria</taxon>
        <taxon>Bacillati</taxon>
        <taxon>Actinomycetota</taxon>
        <taxon>Actinomycetes</taxon>
        <taxon>Micrococcales</taxon>
        <taxon>Brevibacteriaceae</taxon>
        <taxon>Brevibacterium</taxon>
    </lineage>
</organism>
<feature type="domain" description="Methylguanine DNA methyltransferase ribonuclease-like" evidence="11">
    <location>
        <begin position="13"/>
        <end position="89"/>
    </location>
</feature>
<dbReference type="NCBIfam" id="TIGR00589">
    <property type="entry name" value="ogt"/>
    <property type="match status" value="1"/>
</dbReference>
<dbReference type="SUPFAM" id="SSF46767">
    <property type="entry name" value="Methylated DNA-protein cysteine methyltransferase, C-terminal domain"/>
    <property type="match status" value="1"/>
</dbReference>
<dbReference type="FunFam" id="1.10.10.10:FF:000214">
    <property type="entry name" value="Methylated-DNA--protein-cysteine methyltransferase"/>
    <property type="match status" value="1"/>
</dbReference>
<keyword evidence="6 9" id="KW-0227">DNA damage</keyword>
<dbReference type="Gene3D" id="3.30.160.70">
    <property type="entry name" value="Methylated DNA-protein cysteine methyltransferase domain"/>
    <property type="match status" value="1"/>
</dbReference>
<evidence type="ECO:0000313" key="12">
    <source>
        <dbReference type="EMBL" id="SMX72744.1"/>
    </source>
</evidence>
<dbReference type="AlphaFoldDB" id="A0A2H1ICB9"/>
<evidence type="ECO:0000256" key="8">
    <source>
        <dbReference type="ARBA" id="ARBA00049348"/>
    </source>
</evidence>
<keyword evidence="5 9" id="KW-0808">Transferase</keyword>
<evidence type="ECO:0000259" key="11">
    <source>
        <dbReference type="Pfam" id="PF02870"/>
    </source>
</evidence>
<dbReference type="EMBL" id="FXZI01000001">
    <property type="protein sequence ID" value="SMX72744.1"/>
    <property type="molecule type" value="Genomic_DNA"/>
</dbReference>
<keyword evidence="3 9" id="KW-0963">Cytoplasm</keyword>
<dbReference type="InterPro" id="IPR036217">
    <property type="entry name" value="MethylDNA_cys_MeTrfase_DNAb"/>
</dbReference>
<accession>A0A2H1ICB9</accession>
<dbReference type="GO" id="GO:0006307">
    <property type="term" value="P:DNA alkylation repair"/>
    <property type="evidence" value="ECO:0007669"/>
    <property type="project" value="UniProtKB-UniRule"/>
</dbReference>
<dbReference type="SUPFAM" id="SSF53155">
    <property type="entry name" value="Methylated DNA-protein cysteine methyltransferase domain"/>
    <property type="match status" value="1"/>
</dbReference>
<gene>
    <name evidence="12" type="ORF">BAURA86_00455</name>
</gene>
<evidence type="ECO:0000256" key="4">
    <source>
        <dbReference type="ARBA" id="ARBA00022603"/>
    </source>
</evidence>
<sequence length="193" mass="21194">MTTEMTRPTTDTVRYTVIDSTLGPILLTSDGAHLTGLYLDDFDTVLERLEAKVGVAPVLDDDLTLFATADKQLGEYFSGTRTDFDLALAPTGTEFQRTVWQALTTIPYGTTAGYGELAAWIDRPTAARAVGAANGRNPISIIVPCHRVIGANGALTGYAWGEEKKRTLLDLEASHCVRFSGTWRCFFNFSWQY</sequence>
<dbReference type="GO" id="GO:0003908">
    <property type="term" value="F:methylated-DNA-[protein]-cysteine S-methyltransferase activity"/>
    <property type="evidence" value="ECO:0007669"/>
    <property type="project" value="UniProtKB-UniRule"/>
</dbReference>
<dbReference type="GO" id="GO:0005737">
    <property type="term" value="C:cytoplasm"/>
    <property type="evidence" value="ECO:0007669"/>
    <property type="project" value="UniProtKB-SubCell"/>
</dbReference>
<dbReference type="InterPro" id="IPR036631">
    <property type="entry name" value="MGMT_N_sf"/>
</dbReference>
<dbReference type="InterPro" id="IPR023546">
    <property type="entry name" value="MGMT"/>
</dbReference>
<proteinExistence type="inferred from homology"/>
<dbReference type="PANTHER" id="PTHR10815">
    <property type="entry name" value="METHYLATED-DNA--PROTEIN-CYSTEINE METHYLTRANSFERASE"/>
    <property type="match status" value="1"/>
</dbReference>
<comment type="miscellaneous">
    <text evidence="9">This enzyme catalyzes only one turnover and therefore is not strictly catalytic. According to one definition, an enzyme is a biocatalyst that acts repeatedly and over many reaction cycles.</text>
</comment>
<comment type="similarity">
    <text evidence="2 9">Belongs to the MGMT family.</text>
</comment>
<evidence type="ECO:0000259" key="10">
    <source>
        <dbReference type="Pfam" id="PF01035"/>
    </source>
</evidence>
<dbReference type="InterPro" id="IPR014048">
    <property type="entry name" value="MethylDNA_cys_MeTrfase_DNA-bd"/>
</dbReference>
<evidence type="ECO:0000256" key="5">
    <source>
        <dbReference type="ARBA" id="ARBA00022679"/>
    </source>
</evidence>
<evidence type="ECO:0000313" key="13">
    <source>
        <dbReference type="Proteomes" id="UP000234300"/>
    </source>
</evidence>
<evidence type="ECO:0000256" key="1">
    <source>
        <dbReference type="ARBA" id="ARBA00001286"/>
    </source>
</evidence>
<evidence type="ECO:0000256" key="6">
    <source>
        <dbReference type="ARBA" id="ARBA00022763"/>
    </source>
</evidence>
<dbReference type="CDD" id="cd06445">
    <property type="entry name" value="ATase"/>
    <property type="match status" value="1"/>
</dbReference>
<evidence type="ECO:0000256" key="7">
    <source>
        <dbReference type="ARBA" id="ARBA00023204"/>
    </source>
</evidence>
<reference evidence="12 13" key="1">
    <citation type="submission" date="2017-03" db="EMBL/GenBank/DDBJ databases">
        <authorList>
            <person name="Afonso C.L."/>
            <person name="Miller P.J."/>
            <person name="Scott M.A."/>
            <person name="Spackman E."/>
            <person name="Goraichik I."/>
            <person name="Dimitrov K.M."/>
            <person name="Suarez D.L."/>
            <person name="Swayne D.E."/>
        </authorList>
    </citation>
    <scope>NUCLEOTIDE SEQUENCE [LARGE SCALE GENOMIC DNA]</scope>
    <source>
        <strain evidence="13">8(6)</strain>
    </source>
</reference>
<dbReference type="Pfam" id="PF01035">
    <property type="entry name" value="DNA_binding_1"/>
    <property type="match status" value="1"/>
</dbReference>
<feature type="active site" description="Nucleophile; methyl group acceptor" evidence="9">
    <location>
        <position position="145"/>
    </location>
</feature>
<comment type="subcellular location">
    <subcellularLocation>
        <location evidence="9">Cytoplasm</location>
    </subcellularLocation>
</comment>
<dbReference type="RefSeq" id="WP_241242636.1">
    <property type="nucleotide sequence ID" value="NZ_CP025334.1"/>
</dbReference>
<comment type="catalytic activity">
    <reaction evidence="8 9">
        <text>a 6-O-methyl-2'-deoxyguanosine in DNA + L-cysteinyl-[protein] = S-methyl-L-cysteinyl-[protein] + a 2'-deoxyguanosine in DNA</text>
        <dbReference type="Rhea" id="RHEA:24000"/>
        <dbReference type="Rhea" id="RHEA-COMP:10131"/>
        <dbReference type="Rhea" id="RHEA-COMP:10132"/>
        <dbReference type="Rhea" id="RHEA-COMP:11367"/>
        <dbReference type="Rhea" id="RHEA-COMP:11368"/>
        <dbReference type="ChEBI" id="CHEBI:29950"/>
        <dbReference type="ChEBI" id="CHEBI:82612"/>
        <dbReference type="ChEBI" id="CHEBI:85445"/>
        <dbReference type="ChEBI" id="CHEBI:85448"/>
        <dbReference type="EC" id="2.1.1.63"/>
    </reaction>
</comment>
<evidence type="ECO:0000256" key="3">
    <source>
        <dbReference type="ARBA" id="ARBA00022490"/>
    </source>
</evidence>
<dbReference type="PROSITE" id="PS00374">
    <property type="entry name" value="MGMT"/>
    <property type="match status" value="1"/>
</dbReference>
<feature type="domain" description="Methylated-DNA-[protein]-cysteine S-methyltransferase DNA binding" evidence="10">
    <location>
        <begin position="94"/>
        <end position="173"/>
    </location>
</feature>
<evidence type="ECO:0000256" key="2">
    <source>
        <dbReference type="ARBA" id="ARBA00008711"/>
    </source>
</evidence>
<dbReference type="PANTHER" id="PTHR10815:SF5">
    <property type="entry name" value="METHYLATED-DNA--PROTEIN-CYSTEINE METHYLTRANSFERASE"/>
    <property type="match status" value="1"/>
</dbReference>
<dbReference type="HAMAP" id="MF_00772">
    <property type="entry name" value="OGT"/>
    <property type="match status" value="1"/>
</dbReference>
<dbReference type="GO" id="GO:0032259">
    <property type="term" value="P:methylation"/>
    <property type="evidence" value="ECO:0007669"/>
    <property type="project" value="UniProtKB-KW"/>
</dbReference>
<dbReference type="InterPro" id="IPR001497">
    <property type="entry name" value="MethylDNA_cys_MeTrfase_AS"/>
</dbReference>